<dbReference type="InterPro" id="IPR045275">
    <property type="entry name" value="MscS_archaea/bacteria_type"/>
</dbReference>
<evidence type="ECO:0000256" key="4">
    <source>
        <dbReference type="ARBA" id="ARBA00022989"/>
    </source>
</evidence>
<feature type="transmembrane region" description="Helical" evidence="6">
    <location>
        <begin position="49"/>
        <end position="71"/>
    </location>
</feature>
<dbReference type="Pfam" id="PF00924">
    <property type="entry name" value="MS_channel_2nd"/>
    <property type="match status" value="1"/>
</dbReference>
<dbReference type="AlphaFoldDB" id="A0ABD5ZDL6"/>
<dbReference type="SUPFAM" id="SSF82689">
    <property type="entry name" value="Mechanosensitive channel protein MscS (YggB), C-terminal domain"/>
    <property type="match status" value="1"/>
</dbReference>
<sequence>MSRRLGLVAFSAGILAAVLSGLVRATLPLAPLELPIADADLLVAKGLSALAIALVTYGVYRFIMAVFITRIADRRRAHDIRNILRLLLGLVALVGVLGAFTEQWLGVLVSFGVIGFAITFALQQPILSLIGWVYIVIKRPFAVGDRISVSGFSGDVAEVDFLVTTLWESGGDLTSNQSSGRTVTVPNSLVLSSEIVNHGALFNRVWAEVPVQVAYETDLEFTRELLLDVAEDEVGSDMRAAIARYRSQLADSPLELTVSNGPTVNIAQEESWVVLRLRVLVPPTGGQQVKNRLYERVLTELAKHPDRVSFPIGRNR</sequence>
<dbReference type="InterPro" id="IPR006685">
    <property type="entry name" value="MscS_channel_2nd"/>
</dbReference>
<gene>
    <name evidence="8" type="ORF">ACFQJC_07735</name>
</gene>
<dbReference type="InterPro" id="IPR023408">
    <property type="entry name" value="MscS_beta-dom_sf"/>
</dbReference>
<evidence type="ECO:0000256" key="3">
    <source>
        <dbReference type="ARBA" id="ARBA00022692"/>
    </source>
</evidence>
<evidence type="ECO:0000256" key="2">
    <source>
        <dbReference type="ARBA" id="ARBA00022475"/>
    </source>
</evidence>
<keyword evidence="5 6" id="KW-0472">Membrane</keyword>
<comment type="caution">
    <text evidence="8">The sequence shown here is derived from an EMBL/GenBank/DDBJ whole genome shotgun (WGS) entry which is preliminary data.</text>
</comment>
<dbReference type="EMBL" id="JBHTAA010000005">
    <property type="protein sequence ID" value="MFC7203400.1"/>
    <property type="molecule type" value="Genomic_DNA"/>
</dbReference>
<reference evidence="8 9" key="1">
    <citation type="journal article" date="2019" name="Int. J. Syst. Evol. Microbiol.">
        <title>The Global Catalogue of Microorganisms (GCM) 10K type strain sequencing project: providing services to taxonomists for standard genome sequencing and annotation.</title>
        <authorList>
            <consortium name="The Broad Institute Genomics Platform"/>
            <consortium name="The Broad Institute Genome Sequencing Center for Infectious Disease"/>
            <person name="Wu L."/>
            <person name="Ma J."/>
        </authorList>
    </citation>
    <scope>NUCLEOTIDE SEQUENCE [LARGE SCALE GENOMIC DNA]</scope>
    <source>
        <strain evidence="8 9">DSM 29988</strain>
    </source>
</reference>
<dbReference type="Gene3D" id="2.30.30.60">
    <property type="match status" value="1"/>
</dbReference>
<keyword evidence="3 6" id="KW-0812">Transmembrane</keyword>
<accession>A0ABD5ZDL6</accession>
<dbReference type="InterPro" id="IPR011066">
    <property type="entry name" value="MscS_channel_C_sf"/>
</dbReference>
<dbReference type="InterPro" id="IPR010920">
    <property type="entry name" value="LSM_dom_sf"/>
</dbReference>
<keyword evidence="4 6" id="KW-1133">Transmembrane helix</keyword>
<dbReference type="RefSeq" id="WP_390222743.1">
    <property type="nucleotide sequence ID" value="NZ_JBHTAA010000005.1"/>
</dbReference>
<name>A0ABD5ZDL6_9EURY</name>
<dbReference type="Proteomes" id="UP001596481">
    <property type="component" value="Unassembled WGS sequence"/>
</dbReference>
<dbReference type="SUPFAM" id="SSF50182">
    <property type="entry name" value="Sm-like ribonucleoproteins"/>
    <property type="match status" value="1"/>
</dbReference>
<evidence type="ECO:0000256" key="6">
    <source>
        <dbReference type="SAM" id="Phobius"/>
    </source>
</evidence>
<evidence type="ECO:0000256" key="5">
    <source>
        <dbReference type="ARBA" id="ARBA00023136"/>
    </source>
</evidence>
<protein>
    <submittedName>
        <fullName evidence="8">Mechanosensitive ion channel family protein</fullName>
    </submittedName>
</protein>
<keyword evidence="2" id="KW-1003">Cell membrane</keyword>
<proteinExistence type="predicted"/>
<comment type="subcellular location">
    <subcellularLocation>
        <location evidence="1">Cell membrane</location>
        <topology evidence="1">Multi-pass membrane protein</topology>
    </subcellularLocation>
</comment>
<dbReference type="PANTHER" id="PTHR30221">
    <property type="entry name" value="SMALL-CONDUCTANCE MECHANOSENSITIVE CHANNEL"/>
    <property type="match status" value="1"/>
</dbReference>
<feature type="domain" description="Mechanosensitive ion channel MscS" evidence="7">
    <location>
        <begin position="126"/>
        <end position="198"/>
    </location>
</feature>
<dbReference type="GO" id="GO:0005886">
    <property type="term" value="C:plasma membrane"/>
    <property type="evidence" value="ECO:0007669"/>
    <property type="project" value="UniProtKB-SubCell"/>
</dbReference>
<evidence type="ECO:0000313" key="8">
    <source>
        <dbReference type="EMBL" id="MFC7203400.1"/>
    </source>
</evidence>
<evidence type="ECO:0000313" key="9">
    <source>
        <dbReference type="Proteomes" id="UP001596481"/>
    </source>
</evidence>
<feature type="transmembrane region" description="Helical" evidence="6">
    <location>
        <begin position="83"/>
        <end position="101"/>
    </location>
</feature>
<dbReference type="PANTHER" id="PTHR30221:SF1">
    <property type="entry name" value="SMALL-CONDUCTANCE MECHANOSENSITIVE CHANNEL"/>
    <property type="match status" value="1"/>
</dbReference>
<feature type="transmembrane region" description="Helical" evidence="6">
    <location>
        <begin position="107"/>
        <end position="137"/>
    </location>
</feature>
<keyword evidence="9" id="KW-1185">Reference proteome</keyword>
<organism evidence="8 9">
    <name type="scientific">Haloferax namakaokahaiae</name>
    <dbReference type="NCBI Taxonomy" id="1748331"/>
    <lineage>
        <taxon>Archaea</taxon>
        <taxon>Methanobacteriati</taxon>
        <taxon>Methanobacteriota</taxon>
        <taxon>Stenosarchaea group</taxon>
        <taxon>Halobacteria</taxon>
        <taxon>Halobacteriales</taxon>
        <taxon>Haloferacaceae</taxon>
        <taxon>Haloferax</taxon>
    </lineage>
</organism>
<evidence type="ECO:0000259" key="7">
    <source>
        <dbReference type="Pfam" id="PF00924"/>
    </source>
</evidence>
<evidence type="ECO:0000256" key="1">
    <source>
        <dbReference type="ARBA" id="ARBA00004651"/>
    </source>
</evidence>